<organism evidence="1 2">
    <name type="scientific">Tagetes erecta</name>
    <name type="common">African marigold</name>
    <dbReference type="NCBI Taxonomy" id="13708"/>
    <lineage>
        <taxon>Eukaryota</taxon>
        <taxon>Viridiplantae</taxon>
        <taxon>Streptophyta</taxon>
        <taxon>Embryophyta</taxon>
        <taxon>Tracheophyta</taxon>
        <taxon>Spermatophyta</taxon>
        <taxon>Magnoliopsida</taxon>
        <taxon>eudicotyledons</taxon>
        <taxon>Gunneridae</taxon>
        <taxon>Pentapetalae</taxon>
        <taxon>asterids</taxon>
        <taxon>campanulids</taxon>
        <taxon>Asterales</taxon>
        <taxon>Asteraceae</taxon>
        <taxon>Asteroideae</taxon>
        <taxon>Heliantheae alliance</taxon>
        <taxon>Tageteae</taxon>
        <taxon>Tagetes</taxon>
    </lineage>
</organism>
<gene>
    <name evidence="1" type="ORF">QVD17_38285</name>
</gene>
<accession>A0AAD8NJA6</accession>
<reference evidence="1" key="1">
    <citation type="journal article" date="2023" name="bioRxiv">
        <title>Improved chromosome-level genome assembly for marigold (Tagetes erecta).</title>
        <authorList>
            <person name="Jiang F."/>
            <person name="Yuan L."/>
            <person name="Wang S."/>
            <person name="Wang H."/>
            <person name="Xu D."/>
            <person name="Wang A."/>
            <person name="Fan W."/>
        </authorList>
    </citation>
    <scope>NUCLEOTIDE SEQUENCE</scope>
    <source>
        <strain evidence="1">WSJ</strain>
        <tissue evidence="1">Leaf</tissue>
    </source>
</reference>
<comment type="caution">
    <text evidence="1">The sequence shown here is derived from an EMBL/GenBank/DDBJ whole genome shotgun (WGS) entry which is preliminary data.</text>
</comment>
<name>A0AAD8NJA6_TARER</name>
<sequence length="145" mass="15564">MGYVVRALEGRPVRVSPSVSRVENSCQALACYAIRAGGPMVLRVAPRTARPAYKKGCNPPSLLAQLLSLSRTSLGARRGSARVKNGDHQSVAQLKIGDRRGNGLSFSISLGRESGWEPDGKAGWRYPDSTRDVLGEMVAGLNTRN</sequence>
<proteinExistence type="predicted"/>
<dbReference type="AlphaFoldDB" id="A0AAD8NJA6"/>
<dbReference type="EMBL" id="JAUHHV010000010">
    <property type="protein sequence ID" value="KAK1411724.1"/>
    <property type="molecule type" value="Genomic_DNA"/>
</dbReference>
<evidence type="ECO:0000313" key="1">
    <source>
        <dbReference type="EMBL" id="KAK1411724.1"/>
    </source>
</evidence>
<evidence type="ECO:0000313" key="2">
    <source>
        <dbReference type="Proteomes" id="UP001229421"/>
    </source>
</evidence>
<dbReference type="Proteomes" id="UP001229421">
    <property type="component" value="Unassembled WGS sequence"/>
</dbReference>
<protein>
    <submittedName>
        <fullName evidence="1">Uncharacterized protein</fullName>
    </submittedName>
</protein>
<keyword evidence="2" id="KW-1185">Reference proteome</keyword>